<evidence type="ECO:0000256" key="1">
    <source>
        <dbReference type="ARBA" id="ARBA00049473"/>
    </source>
</evidence>
<evidence type="ECO:0000259" key="3">
    <source>
        <dbReference type="Pfam" id="PF02779"/>
    </source>
</evidence>
<dbReference type="InterPro" id="IPR029061">
    <property type="entry name" value="THDP-binding"/>
</dbReference>
<dbReference type="CDD" id="cd07033">
    <property type="entry name" value="TPP_PYR_DXS_TK_like"/>
    <property type="match status" value="1"/>
</dbReference>
<comment type="catalytic activity">
    <reaction evidence="1">
        <text>D-sedoheptulose 7-phosphate + D-glyceraldehyde 3-phosphate = aldehydo-D-ribose 5-phosphate + D-xylulose 5-phosphate</text>
        <dbReference type="Rhea" id="RHEA:10508"/>
        <dbReference type="ChEBI" id="CHEBI:57483"/>
        <dbReference type="ChEBI" id="CHEBI:57737"/>
        <dbReference type="ChEBI" id="CHEBI:58273"/>
        <dbReference type="ChEBI" id="CHEBI:59776"/>
        <dbReference type="EC" id="2.2.1.1"/>
    </reaction>
</comment>
<dbReference type="CDD" id="cd02012">
    <property type="entry name" value="TPP_TK"/>
    <property type="match status" value="1"/>
</dbReference>
<proteinExistence type="predicted"/>
<feature type="domain" description="Transketolase N-terminal" evidence="2">
    <location>
        <begin position="1"/>
        <end position="264"/>
    </location>
</feature>
<dbReference type="PANTHER" id="PTHR43522">
    <property type="entry name" value="TRANSKETOLASE"/>
    <property type="match status" value="1"/>
</dbReference>
<dbReference type="GO" id="GO:0006098">
    <property type="term" value="P:pentose-phosphate shunt"/>
    <property type="evidence" value="ECO:0007669"/>
    <property type="project" value="TreeGrafter"/>
</dbReference>
<dbReference type="EMBL" id="UINC01091839">
    <property type="protein sequence ID" value="SVC44916.1"/>
    <property type="molecule type" value="Genomic_DNA"/>
</dbReference>
<dbReference type="Pfam" id="PF02779">
    <property type="entry name" value="Transket_pyr"/>
    <property type="match status" value="1"/>
</dbReference>
<evidence type="ECO:0008006" key="5">
    <source>
        <dbReference type="Google" id="ProtNLM"/>
    </source>
</evidence>
<feature type="non-terminal residue" evidence="4">
    <location>
        <position position="387"/>
    </location>
</feature>
<sequence length="387" mass="41481">SMLHLSGYDLSLDEIKNFRQWESLTPGHPEYGLTAGVETTTGPLGQGIATAVGMAMAESHLAARFNSSDHEIVDHHTYVFASDGDLMEGVASEGCSMAGHLGLGKLIVFYMDNQITIEGSTALAFTENVGLRFDAYGWHVQRVMDGNDLGSLDAAVNTAKNATDKPSLVICRTTIGFGSPNKAGTSKIHGEKLGADEVALTKQNLGWPEEPAFYIPDEVRERYKEIVSRGAELESQWQQTYDAYAAAHPDLAAQWQLGLDRALPDGWDQNLPVFKPDDGAVATRSASGDTLNAIASRVPNLIGGSADLAGSNNTNLDGFGDYAADGYDNRNLHFGVREHGMGAALNGMMVHGGIIAYGGTFLVFSDYMRPAIRLAALMGISPIYVFT</sequence>
<protein>
    <recommendedName>
        <fullName evidence="5">Transketolase</fullName>
    </recommendedName>
</protein>
<dbReference type="GO" id="GO:0004802">
    <property type="term" value="F:transketolase activity"/>
    <property type="evidence" value="ECO:0007669"/>
    <property type="project" value="UniProtKB-EC"/>
</dbReference>
<dbReference type="PANTHER" id="PTHR43522:SF2">
    <property type="entry name" value="TRANSKETOLASE 1-RELATED"/>
    <property type="match status" value="1"/>
</dbReference>
<dbReference type="AlphaFoldDB" id="A0A382M7T4"/>
<dbReference type="Gene3D" id="3.40.50.970">
    <property type="match status" value="2"/>
</dbReference>
<feature type="domain" description="Transketolase-like pyrimidine-binding" evidence="3">
    <location>
        <begin position="281"/>
        <end position="387"/>
    </location>
</feature>
<feature type="non-terminal residue" evidence="4">
    <location>
        <position position="1"/>
    </location>
</feature>
<gene>
    <name evidence="4" type="ORF">METZ01_LOCUS297770</name>
</gene>
<dbReference type="InterPro" id="IPR033247">
    <property type="entry name" value="Transketolase_fam"/>
</dbReference>
<dbReference type="InterPro" id="IPR005474">
    <property type="entry name" value="Transketolase_N"/>
</dbReference>
<reference evidence="4" key="1">
    <citation type="submission" date="2018-05" db="EMBL/GenBank/DDBJ databases">
        <authorList>
            <person name="Lanie J.A."/>
            <person name="Ng W.-L."/>
            <person name="Kazmierczak K.M."/>
            <person name="Andrzejewski T.M."/>
            <person name="Davidsen T.M."/>
            <person name="Wayne K.J."/>
            <person name="Tettelin H."/>
            <person name="Glass J.I."/>
            <person name="Rusch D."/>
            <person name="Podicherti R."/>
            <person name="Tsui H.-C.T."/>
            <person name="Winkler M.E."/>
        </authorList>
    </citation>
    <scope>NUCLEOTIDE SEQUENCE</scope>
</reference>
<name>A0A382M7T4_9ZZZZ</name>
<dbReference type="SUPFAM" id="SSF52518">
    <property type="entry name" value="Thiamin diphosphate-binding fold (THDP-binding)"/>
    <property type="match status" value="2"/>
</dbReference>
<accession>A0A382M7T4</accession>
<dbReference type="InterPro" id="IPR005475">
    <property type="entry name" value="Transketolase-like_Pyr-bd"/>
</dbReference>
<organism evidence="4">
    <name type="scientific">marine metagenome</name>
    <dbReference type="NCBI Taxonomy" id="408172"/>
    <lineage>
        <taxon>unclassified sequences</taxon>
        <taxon>metagenomes</taxon>
        <taxon>ecological metagenomes</taxon>
    </lineage>
</organism>
<evidence type="ECO:0000259" key="2">
    <source>
        <dbReference type="Pfam" id="PF00456"/>
    </source>
</evidence>
<dbReference type="Pfam" id="PF00456">
    <property type="entry name" value="Transketolase_N"/>
    <property type="match status" value="1"/>
</dbReference>
<evidence type="ECO:0000313" key="4">
    <source>
        <dbReference type="EMBL" id="SVC44916.1"/>
    </source>
</evidence>
<dbReference type="GO" id="GO:0005829">
    <property type="term" value="C:cytosol"/>
    <property type="evidence" value="ECO:0007669"/>
    <property type="project" value="TreeGrafter"/>
</dbReference>